<sequence length="408" mass="44204">MAAHALLRLQRAAGNRATGLLLSVQRDAMTQYEDKDWHAAAWVLKDFPHDKAIARVKGLSASRRNRLAEGAMHSPAWRETVLGLVEAVDRNAALIGRARYHLWKDEFAIAAPMLVKLDDATIRTVLRQRYGKISFEQATEMTEVAGSKEDAKRLRYLLLSGPELPHRPQVTFLPKDSHDLLAGYAAGSPLLRGYAAAKWGAKGPPRMRMIEDAAWVEFAAGQCAGRENPKTGKPMTPEELRREVANWGGFTDSASGLMYMRHSDYIAGAAIHELVHALAGAGFLHTIGFDANEGATEYFARRAAGELKVAPSDSYPKQHEVIASLAGYVGEELVTAAFFGGGNTSAIASEVNAKHAPPAVRGPGPVTTAWIAWLNLVEGPGQDLVEAAAFFGTRGIEPPVLPPTESRE</sequence>
<evidence type="ECO:0000313" key="2">
    <source>
        <dbReference type="Proteomes" id="UP001165079"/>
    </source>
</evidence>
<reference evidence="1" key="1">
    <citation type="submission" date="2023-03" db="EMBL/GenBank/DDBJ databases">
        <title>Actinorhabdospora filicis NBRC 111898.</title>
        <authorList>
            <person name="Ichikawa N."/>
            <person name="Sato H."/>
            <person name="Tonouchi N."/>
        </authorList>
    </citation>
    <scope>NUCLEOTIDE SEQUENCE</scope>
    <source>
        <strain evidence="1">NBRC 111898</strain>
    </source>
</reference>
<dbReference type="AlphaFoldDB" id="A0A9W6SQE5"/>
<evidence type="ECO:0000313" key="1">
    <source>
        <dbReference type="EMBL" id="GLZ79967.1"/>
    </source>
</evidence>
<proteinExistence type="predicted"/>
<keyword evidence="2" id="KW-1185">Reference proteome</keyword>
<comment type="caution">
    <text evidence="1">The sequence shown here is derived from an EMBL/GenBank/DDBJ whole genome shotgun (WGS) entry which is preliminary data.</text>
</comment>
<gene>
    <name evidence="1" type="ORF">Afil01_47740</name>
</gene>
<protein>
    <submittedName>
        <fullName evidence="1">Uncharacterized protein</fullName>
    </submittedName>
</protein>
<name>A0A9W6SQE5_9ACTN</name>
<dbReference type="Proteomes" id="UP001165079">
    <property type="component" value="Unassembled WGS sequence"/>
</dbReference>
<organism evidence="1 2">
    <name type="scientific">Actinorhabdospora filicis</name>
    <dbReference type="NCBI Taxonomy" id="1785913"/>
    <lineage>
        <taxon>Bacteria</taxon>
        <taxon>Bacillati</taxon>
        <taxon>Actinomycetota</taxon>
        <taxon>Actinomycetes</taxon>
        <taxon>Micromonosporales</taxon>
        <taxon>Micromonosporaceae</taxon>
        <taxon>Actinorhabdospora</taxon>
    </lineage>
</organism>
<dbReference type="EMBL" id="BSTX01000003">
    <property type="protein sequence ID" value="GLZ79967.1"/>
    <property type="molecule type" value="Genomic_DNA"/>
</dbReference>
<accession>A0A9W6SQE5</accession>